<proteinExistence type="predicted"/>
<comment type="caution">
    <text evidence="1">The sequence shown here is derived from an EMBL/GenBank/DDBJ whole genome shotgun (WGS) entry which is preliminary data.</text>
</comment>
<reference evidence="1 2" key="1">
    <citation type="submission" date="2018-04" db="EMBL/GenBank/DDBJ databases">
        <title>The genome of golden apple snail Pomacea canaliculata provides insight into stress tolerance and invasive adaptation.</title>
        <authorList>
            <person name="Liu C."/>
            <person name="Liu B."/>
            <person name="Ren Y."/>
            <person name="Zhang Y."/>
            <person name="Wang H."/>
            <person name="Li S."/>
            <person name="Jiang F."/>
            <person name="Yin L."/>
            <person name="Zhang G."/>
            <person name="Qian W."/>
            <person name="Fan W."/>
        </authorList>
    </citation>
    <scope>NUCLEOTIDE SEQUENCE [LARGE SCALE GENOMIC DNA]</scope>
    <source>
        <strain evidence="1">SZHN2017</strain>
        <tissue evidence="1">Muscle</tissue>
    </source>
</reference>
<evidence type="ECO:0000313" key="2">
    <source>
        <dbReference type="Proteomes" id="UP000245119"/>
    </source>
</evidence>
<evidence type="ECO:0000313" key="1">
    <source>
        <dbReference type="EMBL" id="PVD24293.1"/>
    </source>
</evidence>
<dbReference type="AlphaFoldDB" id="A0A2T7NT18"/>
<gene>
    <name evidence="1" type="ORF">C0Q70_14764</name>
</gene>
<dbReference type="EMBL" id="PZQS01000009">
    <property type="protein sequence ID" value="PVD24293.1"/>
    <property type="molecule type" value="Genomic_DNA"/>
</dbReference>
<name>A0A2T7NT18_POMCA</name>
<organism evidence="1 2">
    <name type="scientific">Pomacea canaliculata</name>
    <name type="common">Golden apple snail</name>
    <dbReference type="NCBI Taxonomy" id="400727"/>
    <lineage>
        <taxon>Eukaryota</taxon>
        <taxon>Metazoa</taxon>
        <taxon>Spiralia</taxon>
        <taxon>Lophotrochozoa</taxon>
        <taxon>Mollusca</taxon>
        <taxon>Gastropoda</taxon>
        <taxon>Caenogastropoda</taxon>
        <taxon>Architaenioglossa</taxon>
        <taxon>Ampullarioidea</taxon>
        <taxon>Ampullariidae</taxon>
        <taxon>Pomacea</taxon>
    </lineage>
</organism>
<sequence length="62" mass="7029">MVTMKKQCGDRTLVGHSAGILRKQWQESKKRRQSPLIIIIEQGSITSVVVRHYFLGTSDDNS</sequence>
<protein>
    <submittedName>
        <fullName evidence="1">Uncharacterized protein</fullName>
    </submittedName>
</protein>
<dbReference type="Proteomes" id="UP000245119">
    <property type="component" value="Linkage Group LG9"/>
</dbReference>
<keyword evidence="2" id="KW-1185">Reference proteome</keyword>
<accession>A0A2T7NT18</accession>